<keyword evidence="9" id="KW-1185">Reference proteome</keyword>
<dbReference type="HOGENOM" id="CLU_004498_9_0_1"/>
<dbReference type="VEuPathDB" id="FungiDB:PV07_02894"/>
<dbReference type="Gene3D" id="3.50.50.60">
    <property type="entry name" value="FAD/NAD(P)-binding domain"/>
    <property type="match status" value="2"/>
</dbReference>
<gene>
    <name evidence="8" type="ORF">PV07_02894</name>
</gene>
<evidence type="ECO:0000313" key="9">
    <source>
        <dbReference type="Proteomes" id="UP000054466"/>
    </source>
</evidence>
<dbReference type="RefSeq" id="XP_016251445.1">
    <property type="nucleotide sequence ID" value="XM_016389543.1"/>
</dbReference>
<dbReference type="Gene3D" id="3.90.660.10">
    <property type="match status" value="2"/>
</dbReference>
<comment type="similarity">
    <text evidence="2 6">Belongs to the flavin monoamine oxidase family.</text>
</comment>
<dbReference type="EC" id="1.4.3.-" evidence="6"/>
<comment type="catalytic activity">
    <reaction evidence="4">
        <text>a secondary aliphatic amine + O2 + H2O = a primary amine + an aldehyde + H2O2</text>
        <dbReference type="Rhea" id="RHEA:26414"/>
        <dbReference type="ChEBI" id="CHEBI:15377"/>
        <dbReference type="ChEBI" id="CHEBI:15379"/>
        <dbReference type="ChEBI" id="CHEBI:16240"/>
        <dbReference type="ChEBI" id="CHEBI:17478"/>
        <dbReference type="ChEBI" id="CHEBI:58855"/>
        <dbReference type="ChEBI" id="CHEBI:65296"/>
        <dbReference type="EC" id="1.4.3.4"/>
    </reaction>
</comment>
<name>A0A0D2D695_9EURO</name>
<dbReference type="InterPro" id="IPR036188">
    <property type="entry name" value="FAD/NAD-bd_sf"/>
</dbReference>
<organism evidence="8 9">
    <name type="scientific">Cladophialophora immunda</name>
    <dbReference type="NCBI Taxonomy" id="569365"/>
    <lineage>
        <taxon>Eukaryota</taxon>
        <taxon>Fungi</taxon>
        <taxon>Dikarya</taxon>
        <taxon>Ascomycota</taxon>
        <taxon>Pezizomycotina</taxon>
        <taxon>Eurotiomycetes</taxon>
        <taxon>Chaetothyriomycetidae</taxon>
        <taxon>Chaetothyriales</taxon>
        <taxon>Herpotrichiellaceae</taxon>
        <taxon>Cladophialophora</taxon>
    </lineage>
</organism>
<evidence type="ECO:0000256" key="4">
    <source>
        <dbReference type="ARBA" id="ARBA00048448"/>
    </source>
</evidence>
<dbReference type="PANTHER" id="PTHR43563:SF1">
    <property type="entry name" value="AMINE OXIDASE [FLAVIN-CONTAINING] B"/>
    <property type="match status" value="1"/>
</dbReference>
<feature type="domain" description="Amine oxidase" evidence="7">
    <location>
        <begin position="49"/>
        <end position="475"/>
    </location>
</feature>
<dbReference type="EMBL" id="KN847041">
    <property type="protein sequence ID" value="KIW31229.1"/>
    <property type="molecule type" value="Genomic_DNA"/>
</dbReference>
<evidence type="ECO:0000259" key="7">
    <source>
        <dbReference type="Pfam" id="PF01593"/>
    </source>
</evidence>
<keyword evidence="3 6" id="KW-0560">Oxidoreductase</keyword>
<evidence type="ECO:0000256" key="1">
    <source>
        <dbReference type="ARBA" id="ARBA00001974"/>
    </source>
</evidence>
<reference evidence="8 9" key="1">
    <citation type="submission" date="2015-01" db="EMBL/GenBank/DDBJ databases">
        <title>The Genome Sequence of Cladophialophora immunda CBS83496.</title>
        <authorList>
            <consortium name="The Broad Institute Genomics Platform"/>
            <person name="Cuomo C."/>
            <person name="de Hoog S."/>
            <person name="Gorbushina A."/>
            <person name="Stielow B."/>
            <person name="Teixiera M."/>
            <person name="Abouelleil A."/>
            <person name="Chapman S.B."/>
            <person name="Priest M."/>
            <person name="Young S.K."/>
            <person name="Wortman J."/>
            <person name="Nusbaum C."/>
            <person name="Birren B."/>
        </authorList>
    </citation>
    <scope>NUCLEOTIDE SEQUENCE [LARGE SCALE GENOMIC DNA]</scope>
    <source>
        <strain evidence="8 9">CBS 83496</strain>
    </source>
</reference>
<evidence type="ECO:0000256" key="3">
    <source>
        <dbReference type="ARBA" id="ARBA00023002"/>
    </source>
</evidence>
<feature type="binding site" evidence="5">
    <location>
        <position position="277"/>
    </location>
    <ligand>
        <name>FAD</name>
        <dbReference type="ChEBI" id="CHEBI:57692"/>
    </ligand>
</feature>
<dbReference type="AlphaFoldDB" id="A0A0D2D695"/>
<dbReference type="PRINTS" id="PR00757">
    <property type="entry name" value="AMINEOXDASEF"/>
</dbReference>
<dbReference type="STRING" id="569365.A0A0D2D695"/>
<dbReference type="InterPro" id="IPR001613">
    <property type="entry name" value="Flavin_amine_oxidase"/>
</dbReference>
<dbReference type="GO" id="GO:0097621">
    <property type="term" value="F:monoamine oxidase activity"/>
    <property type="evidence" value="ECO:0007669"/>
    <property type="project" value="UniProtKB-EC"/>
</dbReference>
<evidence type="ECO:0000256" key="6">
    <source>
        <dbReference type="RuleBase" id="RU362067"/>
    </source>
</evidence>
<dbReference type="OrthoDB" id="7777654at2759"/>
<evidence type="ECO:0000256" key="5">
    <source>
        <dbReference type="PIRSR" id="PIRSR601613-1"/>
    </source>
</evidence>
<comment type="cofactor">
    <cofactor evidence="1 6">
        <name>FAD</name>
        <dbReference type="ChEBI" id="CHEBI:57692"/>
    </cofactor>
</comment>
<dbReference type="Pfam" id="PF01593">
    <property type="entry name" value="Amino_oxidase"/>
    <property type="match status" value="1"/>
</dbReference>
<keyword evidence="6" id="KW-0274">FAD</keyword>
<proteinExistence type="inferred from homology"/>
<feature type="binding site" evidence="5">
    <location>
        <position position="49"/>
    </location>
    <ligand>
        <name>FAD</name>
        <dbReference type="ChEBI" id="CHEBI:57692"/>
    </ligand>
</feature>
<dbReference type="GeneID" id="27342088"/>
<dbReference type="InterPro" id="IPR002937">
    <property type="entry name" value="Amino_oxidase"/>
</dbReference>
<sequence length="491" mass="55068">MQRSREGWHWTPGTGLQAGIPSIAVIEPSQLIQHPKDVFDVIVIGAGYTGLTAARDTSTSGLKTLLLEGRDRIGGRTWSSEIDGYPYEMGGTWVHWFQPHVYRELSRYGMKDQLVHSTDYSKKHNFFTFKTASGDRNMSHEEEDSLFARAVEKFVNVDGNLGRTVMPFPFNAYWNKDVLKYANLSVAERIAQISHDLSSDERHAVEAFVLLCSGGTTENSAFLDFLRWWAAANYDYKTLLDTIIVFKLKCGQSGFAKRFFEEALASGNLSYSFNTPVARIDSSKGLVEIRTKDGQIFLAKKLICTAPLNVLEQIEFNPPLDQAKREAAALKHVNQCVKVHADVKDPEMRSWSGVTYPHNKLVIGVADGTTPAGKTHCVFFGCDANHMHADEDINQTLGAIKEFGPMEIDRLVFHNWSKDEFAKGAWVWYRPGMEVQYLEALRKRQGPVLFANSDWAAGGWRSFIDGAIQSGTEAALTVRQELRPGSRTSRL</sequence>
<evidence type="ECO:0000256" key="2">
    <source>
        <dbReference type="ARBA" id="ARBA00005995"/>
    </source>
</evidence>
<keyword evidence="6" id="KW-0285">Flavoprotein</keyword>
<dbReference type="PANTHER" id="PTHR43563">
    <property type="entry name" value="AMINE OXIDASE"/>
    <property type="match status" value="1"/>
</dbReference>
<evidence type="ECO:0000313" key="8">
    <source>
        <dbReference type="EMBL" id="KIW31229.1"/>
    </source>
</evidence>
<protein>
    <recommendedName>
        <fullName evidence="6">Amine oxidase</fullName>
        <ecNumber evidence="6">1.4.3.-</ecNumber>
    </recommendedName>
</protein>
<dbReference type="SUPFAM" id="SSF51905">
    <property type="entry name" value="FAD/NAD(P)-binding domain"/>
    <property type="match status" value="1"/>
</dbReference>
<dbReference type="Proteomes" id="UP000054466">
    <property type="component" value="Unassembled WGS sequence"/>
</dbReference>
<dbReference type="InterPro" id="IPR050703">
    <property type="entry name" value="Flavin_MAO"/>
</dbReference>
<accession>A0A0D2D695</accession>